<evidence type="ECO:0000313" key="1">
    <source>
        <dbReference type="EMBL" id="JAH15172.1"/>
    </source>
</evidence>
<dbReference type="AlphaFoldDB" id="A0A0E9QF76"/>
<sequence>MHVWNGPGFPIFANFTSSDL</sequence>
<organism evidence="1">
    <name type="scientific">Anguilla anguilla</name>
    <name type="common">European freshwater eel</name>
    <name type="synonym">Muraena anguilla</name>
    <dbReference type="NCBI Taxonomy" id="7936"/>
    <lineage>
        <taxon>Eukaryota</taxon>
        <taxon>Metazoa</taxon>
        <taxon>Chordata</taxon>
        <taxon>Craniata</taxon>
        <taxon>Vertebrata</taxon>
        <taxon>Euteleostomi</taxon>
        <taxon>Actinopterygii</taxon>
        <taxon>Neopterygii</taxon>
        <taxon>Teleostei</taxon>
        <taxon>Anguilliformes</taxon>
        <taxon>Anguillidae</taxon>
        <taxon>Anguilla</taxon>
    </lineage>
</organism>
<name>A0A0E9QF76_ANGAN</name>
<dbReference type="EMBL" id="GBXM01093405">
    <property type="protein sequence ID" value="JAH15172.1"/>
    <property type="molecule type" value="Transcribed_RNA"/>
</dbReference>
<accession>A0A0E9QF76</accession>
<reference evidence="1" key="2">
    <citation type="journal article" date="2015" name="Fish Shellfish Immunol.">
        <title>Early steps in the European eel (Anguilla anguilla)-Vibrio vulnificus interaction in the gills: Role of the RtxA13 toxin.</title>
        <authorList>
            <person name="Callol A."/>
            <person name="Pajuelo D."/>
            <person name="Ebbesson L."/>
            <person name="Teles M."/>
            <person name="MacKenzie S."/>
            <person name="Amaro C."/>
        </authorList>
    </citation>
    <scope>NUCLEOTIDE SEQUENCE</scope>
</reference>
<proteinExistence type="predicted"/>
<protein>
    <submittedName>
        <fullName evidence="1">Uncharacterized protein</fullName>
    </submittedName>
</protein>
<reference evidence="1" key="1">
    <citation type="submission" date="2014-11" db="EMBL/GenBank/DDBJ databases">
        <authorList>
            <person name="Amaro Gonzalez C."/>
        </authorList>
    </citation>
    <scope>NUCLEOTIDE SEQUENCE</scope>
</reference>